<evidence type="ECO:0000256" key="12">
    <source>
        <dbReference type="HAMAP-Rule" id="MF_01916"/>
    </source>
</evidence>
<reference evidence="15 16" key="1">
    <citation type="submission" date="2018-07" db="EMBL/GenBank/DDBJ databases">
        <title>Genomic Encyclopedia of Type Strains, Phase III (KMG-III): the genomes of soil and plant-associated and newly described type strains.</title>
        <authorList>
            <person name="Whitman W."/>
        </authorList>
    </citation>
    <scope>NUCLEOTIDE SEQUENCE [LARGE SCALE GENOMIC DNA]</scope>
    <source>
        <strain evidence="15 16">CECT 8333</strain>
    </source>
</reference>
<dbReference type="RefSeq" id="WP_114496595.1">
    <property type="nucleotide sequence ID" value="NZ_QPJW01000003.1"/>
</dbReference>
<dbReference type="NCBIfam" id="TIGR04265">
    <property type="entry name" value="bac_cardiolipin"/>
    <property type="match status" value="1"/>
</dbReference>
<dbReference type="Gene3D" id="3.30.870.10">
    <property type="entry name" value="Endonuclease Chain A"/>
    <property type="match status" value="2"/>
</dbReference>
<keyword evidence="10 12" id="KW-0594">Phospholipid biosynthesis</keyword>
<feature type="active site" evidence="12">
    <location>
        <position position="396"/>
    </location>
</feature>
<dbReference type="CDD" id="cd09112">
    <property type="entry name" value="PLDc_CLS_2"/>
    <property type="match status" value="1"/>
</dbReference>
<dbReference type="SUPFAM" id="SSF56024">
    <property type="entry name" value="Phospholipase D/nuclease"/>
    <property type="match status" value="2"/>
</dbReference>
<evidence type="ECO:0000256" key="4">
    <source>
        <dbReference type="ARBA" id="ARBA00022679"/>
    </source>
</evidence>
<keyword evidence="8 12" id="KW-0443">Lipid metabolism</keyword>
<evidence type="ECO:0000256" key="11">
    <source>
        <dbReference type="ARBA" id="ARBA00023264"/>
    </source>
</evidence>
<keyword evidence="3 12" id="KW-0444">Lipid biosynthesis</keyword>
<dbReference type="PANTHER" id="PTHR21248">
    <property type="entry name" value="CARDIOLIPIN SYNTHASE"/>
    <property type="match status" value="1"/>
</dbReference>
<evidence type="ECO:0000256" key="10">
    <source>
        <dbReference type="ARBA" id="ARBA00023209"/>
    </source>
</evidence>
<feature type="transmembrane region" description="Helical" evidence="12">
    <location>
        <begin position="30"/>
        <end position="51"/>
    </location>
</feature>
<evidence type="ECO:0000256" key="3">
    <source>
        <dbReference type="ARBA" id="ARBA00022516"/>
    </source>
</evidence>
<comment type="similarity">
    <text evidence="12">Belongs to the phospholipase D family. Cardiolipin synthase subfamily.</text>
</comment>
<evidence type="ECO:0000256" key="7">
    <source>
        <dbReference type="ARBA" id="ARBA00022989"/>
    </source>
</evidence>
<name>A0A369BG45_9BACL</name>
<comment type="subcellular location">
    <subcellularLocation>
        <location evidence="1 12">Cell membrane</location>
        <topology evidence="1 12">Multi-pass membrane protein</topology>
    </subcellularLocation>
</comment>
<dbReference type="InterPro" id="IPR025202">
    <property type="entry name" value="PLD-like_dom"/>
</dbReference>
<dbReference type="FunFam" id="3.30.870.10:FF:000014">
    <property type="entry name" value="Cardiolipin synthase"/>
    <property type="match status" value="1"/>
</dbReference>
<dbReference type="PROSITE" id="PS50035">
    <property type="entry name" value="PLD"/>
    <property type="match status" value="2"/>
</dbReference>
<dbReference type="EMBL" id="QPJW01000003">
    <property type="protein sequence ID" value="RCX20523.1"/>
    <property type="molecule type" value="Genomic_DNA"/>
</dbReference>
<proteinExistence type="inferred from homology"/>
<feature type="active site" evidence="12">
    <location>
        <position position="225"/>
    </location>
</feature>
<accession>A0A369BG45</accession>
<organism evidence="15 16">
    <name type="scientific">Fontibacillus phaseoli</name>
    <dbReference type="NCBI Taxonomy" id="1416533"/>
    <lineage>
        <taxon>Bacteria</taxon>
        <taxon>Bacillati</taxon>
        <taxon>Bacillota</taxon>
        <taxon>Bacilli</taxon>
        <taxon>Bacillales</taxon>
        <taxon>Paenibacillaceae</taxon>
        <taxon>Fontibacillus</taxon>
    </lineage>
</organism>
<feature type="active site" evidence="12">
    <location>
        <position position="394"/>
    </location>
</feature>
<dbReference type="PANTHER" id="PTHR21248:SF20">
    <property type="entry name" value="CARDIOLIPIN SYNTHASE YWIE-RELATED"/>
    <property type="match status" value="1"/>
</dbReference>
<evidence type="ECO:0000256" key="9">
    <source>
        <dbReference type="ARBA" id="ARBA00023136"/>
    </source>
</evidence>
<dbReference type="InterPro" id="IPR027379">
    <property type="entry name" value="CLS_N"/>
</dbReference>
<evidence type="ECO:0000256" key="6">
    <source>
        <dbReference type="ARBA" id="ARBA00022737"/>
    </source>
</evidence>
<feature type="active site" evidence="12">
    <location>
        <position position="218"/>
    </location>
</feature>
<comment type="catalytic activity">
    <reaction evidence="12">
        <text>2 a 1,2-diacyl-sn-glycero-3-phospho-(1'-sn-glycerol) = a cardiolipin + glycerol</text>
        <dbReference type="Rhea" id="RHEA:31451"/>
        <dbReference type="ChEBI" id="CHEBI:17754"/>
        <dbReference type="ChEBI" id="CHEBI:62237"/>
        <dbReference type="ChEBI" id="CHEBI:64716"/>
    </reaction>
</comment>
<comment type="function">
    <text evidence="12">Catalyzes the reversible phosphatidyl group transfer from one phosphatidylglycerol molecule to another to form cardiolipin (CL) (diphosphatidylglycerol) and glycerol.</text>
</comment>
<dbReference type="Pfam" id="PF13396">
    <property type="entry name" value="PLDc_N"/>
    <property type="match status" value="1"/>
</dbReference>
<evidence type="ECO:0000256" key="8">
    <source>
        <dbReference type="ARBA" id="ARBA00023098"/>
    </source>
</evidence>
<evidence type="ECO:0000259" key="14">
    <source>
        <dbReference type="PROSITE" id="PS50035"/>
    </source>
</evidence>
<keyword evidence="2 12" id="KW-1003">Cell membrane</keyword>
<dbReference type="GO" id="GO:0032049">
    <property type="term" value="P:cardiolipin biosynthetic process"/>
    <property type="evidence" value="ECO:0007669"/>
    <property type="project" value="UniProtKB-UniRule"/>
</dbReference>
<dbReference type="GO" id="GO:0005886">
    <property type="term" value="C:plasma membrane"/>
    <property type="evidence" value="ECO:0007669"/>
    <property type="project" value="UniProtKB-SubCell"/>
</dbReference>
<feature type="active site" evidence="12">
    <location>
        <position position="220"/>
    </location>
</feature>
<evidence type="ECO:0000256" key="13">
    <source>
        <dbReference type="NCBIfam" id="TIGR04265"/>
    </source>
</evidence>
<dbReference type="EC" id="2.7.8.-" evidence="12 13"/>
<dbReference type="SMART" id="SM00155">
    <property type="entry name" value="PLDc"/>
    <property type="match status" value="2"/>
</dbReference>
<sequence length="476" mass="54415">MVWLVLILLAFIFQIATILVLEFRSPSKAVAWMFILFVVPLIGFILYYFVAQDYKKRRKLRRRGSRLFQEMKARLWQQSEIVDSIGSMHNGEFAGHERLFSLLTHLSESPITGCNETQVFNNGEAAFHAMLGEMDKAKDHIHIEFYIFRNDGIGTQFQEVMIRKAREGVKVRLVCDGLGSYKLPRSFVGKLEEAGVEFFFFLPPLIATLDRRVNYRNHRKIIVIDGTVGFVGGLNVGDDYLGLYEKMGYWRDTHLQIKGDAVYFLQNTFLGDWRLASGQRINDPALFPEHDCQGAEQVQILTSGPDQHWNALQEMCFGAISVAKRRIWIASPYFIPDPSIYAGLKTAAVSGVEVKIIIPYHSDSRLVKLASLSYVEDLMQAGVQFYEYTKGFIHAKVLIVDDLLASVGTANMDMRSFFYNFEMTALLFDQEAVSRLSRDFEQDLNDSRLIVPREFARRSRLQKGAELVARLLSPLL</sequence>
<feature type="domain" description="PLD phosphodiesterase" evidence="14">
    <location>
        <begin position="213"/>
        <end position="240"/>
    </location>
</feature>
<keyword evidence="4 12" id="KW-0808">Transferase</keyword>
<comment type="caution">
    <text evidence="15">The sequence shown here is derived from an EMBL/GenBank/DDBJ whole genome shotgun (WGS) entry which is preliminary data.</text>
</comment>
<dbReference type="InterPro" id="IPR030874">
    <property type="entry name" value="Cardiolipin_synth_Firmi"/>
</dbReference>
<dbReference type="InterPro" id="IPR022924">
    <property type="entry name" value="Cardiolipin_synthase"/>
</dbReference>
<evidence type="ECO:0000313" key="16">
    <source>
        <dbReference type="Proteomes" id="UP000253090"/>
    </source>
</evidence>
<dbReference type="GO" id="GO:0008808">
    <property type="term" value="F:cardiolipin synthase activity"/>
    <property type="evidence" value="ECO:0007669"/>
    <property type="project" value="UniProtKB-UniRule"/>
</dbReference>
<dbReference type="HAMAP" id="MF_01916">
    <property type="entry name" value="Cardiolipin_synth_Cls"/>
    <property type="match status" value="1"/>
</dbReference>
<feature type="active site" evidence="12">
    <location>
        <position position="401"/>
    </location>
</feature>
<evidence type="ECO:0000256" key="1">
    <source>
        <dbReference type="ARBA" id="ARBA00004651"/>
    </source>
</evidence>
<keyword evidence="11 12" id="KW-1208">Phospholipid metabolism</keyword>
<evidence type="ECO:0000313" key="15">
    <source>
        <dbReference type="EMBL" id="RCX20523.1"/>
    </source>
</evidence>
<protein>
    <recommendedName>
        <fullName evidence="12 13">Cardiolipin synthase</fullName>
        <shortName evidence="12">CL synthase</shortName>
        <ecNumber evidence="12 13">2.7.8.-</ecNumber>
    </recommendedName>
</protein>
<dbReference type="CDD" id="cd09110">
    <property type="entry name" value="PLDc_CLS_1"/>
    <property type="match status" value="1"/>
</dbReference>
<dbReference type="Pfam" id="PF13091">
    <property type="entry name" value="PLDc_2"/>
    <property type="match status" value="2"/>
</dbReference>
<comment type="caution">
    <text evidence="12">Lacks conserved residue(s) required for the propagation of feature annotation.</text>
</comment>
<dbReference type="InterPro" id="IPR001736">
    <property type="entry name" value="PLipase_D/transphosphatidylase"/>
</dbReference>
<dbReference type="Proteomes" id="UP000253090">
    <property type="component" value="Unassembled WGS sequence"/>
</dbReference>
<feature type="domain" description="PLD phosphodiesterase" evidence="14">
    <location>
        <begin position="389"/>
        <end position="416"/>
    </location>
</feature>
<keyword evidence="9 12" id="KW-0472">Membrane</keyword>
<keyword evidence="7 12" id="KW-1133">Transmembrane helix</keyword>
<evidence type="ECO:0000256" key="5">
    <source>
        <dbReference type="ARBA" id="ARBA00022692"/>
    </source>
</evidence>
<dbReference type="OrthoDB" id="9762009at2"/>
<keyword evidence="5 12" id="KW-0812">Transmembrane</keyword>
<keyword evidence="6" id="KW-0677">Repeat</keyword>
<keyword evidence="16" id="KW-1185">Reference proteome</keyword>
<evidence type="ECO:0000256" key="2">
    <source>
        <dbReference type="ARBA" id="ARBA00022475"/>
    </source>
</evidence>
<gene>
    <name evidence="15" type="ORF">DFP94_103254</name>
</gene>
<dbReference type="AlphaFoldDB" id="A0A369BG45"/>